<dbReference type="EMBL" id="JNSK01000148">
    <property type="protein sequence ID" value="KGA13933.1"/>
    <property type="molecule type" value="Genomic_DNA"/>
</dbReference>
<organism evidence="2">
    <name type="scientific">freshwater metagenome</name>
    <dbReference type="NCBI Taxonomy" id="449393"/>
    <lineage>
        <taxon>unclassified sequences</taxon>
        <taxon>metagenomes</taxon>
        <taxon>ecological metagenomes</taxon>
    </lineage>
</organism>
<evidence type="ECO:0000313" key="2">
    <source>
        <dbReference type="EMBL" id="KGA13933.1"/>
    </source>
</evidence>
<reference evidence="2" key="1">
    <citation type="submission" date="2014-05" db="EMBL/GenBank/DDBJ databases">
        <title>Key roles for freshwater Actinobacteria revealed by deep metagenomic sequencing.</title>
        <authorList>
            <person name="Ghai R."/>
            <person name="Mizuno C.M."/>
            <person name="Picazo A."/>
            <person name="Camacho A."/>
            <person name="Rodriguez-Valera F."/>
        </authorList>
    </citation>
    <scope>NUCLEOTIDE SEQUENCE</scope>
</reference>
<comment type="caution">
    <text evidence="2">The sequence shown here is derived from an EMBL/GenBank/DDBJ whole genome shotgun (WGS) entry which is preliminary data.</text>
</comment>
<feature type="domain" description="Transglycosylase SLT" evidence="1">
    <location>
        <begin position="117"/>
        <end position="182"/>
    </location>
</feature>
<dbReference type="SUPFAM" id="SSF53955">
    <property type="entry name" value="Lysozyme-like"/>
    <property type="match status" value="1"/>
</dbReference>
<sequence>MKRSSQRKKSITILGLSSSLLLIATLLPAANALELSLTSSVELTTPQSTTIVEPQTAAALFGEDDLTATASGAIFSTQMALVSAVSRQVELARTPFGAKKVAKSILLDEYGFNEKQYNCLNQLWTQESNWNYKSRNKKSGAHGIPQALPASKMNVVSTDWRTNPVTQIRWGLRYISIRYETPCKAWAKHKRSNWY</sequence>
<dbReference type="Gene3D" id="1.10.530.10">
    <property type="match status" value="1"/>
</dbReference>
<dbReference type="AlphaFoldDB" id="A0A094S7R4"/>
<name>A0A094S7R4_9ZZZZ</name>
<dbReference type="InterPro" id="IPR023346">
    <property type="entry name" value="Lysozyme-like_dom_sf"/>
</dbReference>
<dbReference type="Pfam" id="PF01464">
    <property type="entry name" value="SLT"/>
    <property type="match status" value="1"/>
</dbReference>
<dbReference type="InterPro" id="IPR008258">
    <property type="entry name" value="Transglycosylase_SLT_dom_1"/>
</dbReference>
<accession>A0A094S7R4</accession>
<protein>
    <recommendedName>
        <fullName evidence="1">Transglycosylase SLT domain-containing protein</fullName>
    </recommendedName>
</protein>
<proteinExistence type="predicted"/>
<evidence type="ECO:0000259" key="1">
    <source>
        <dbReference type="Pfam" id="PF01464"/>
    </source>
</evidence>
<gene>
    <name evidence="2" type="ORF">GM50_21150</name>
</gene>